<dbReference type="AlphaFoldDB" id="A0A212K621"/>
<dbReference type="EMBL" id="FLUO01000001">
    <property type="protein sequence ID" value="SBW06945.1"/>
    <property type="molecule type" value="Genomic_DNA"/>
</dbReference>
<dbReference type="InterPro" id="IPR016024">
    <property type="entry name" value="ARM-type_fold"/>
</dbReference>
<name>A0A212K621_9PROT</name>
<feature type="compositionally biased region" description="Low complexity" evidence="1">
    <location>
        <begin position="13"/>
        <end position="24"/>
    </location>
</feature>
<protein>
    <recommendedName>
        <fullName evidence="3">DUF2336 domain-containing protein</fullName>
    </recommendedName>
</protein>
<proteinExistence type="predicted"/>
<dbReference type="SUPFAM" id="SSF48371">
    <property type="entry name" value="ARM repeat"/>
    <property type="match status" value="1"/>
</dbReference>
<dbReference type="InterPro" id="IPR019285">
    <property type="entry name" value="DUF2336"/>
</dbReference>
<organism evidence="2">
    <name type="scientific">uncultured Alphaproteobacteria bacterium</name>
    <dbReference type="NCBI Taxonomy" id="91750"/>
    <lineage>
        <taxon>Bacteria</taxon>
        <taxon>Pseudomonadati</taxon>
        <taxon>Pseudomonadota</taxon>
        <taxon>Alphaproteobacteria</taxon>
        <taxon>environmental samples</taxon>
    </lineage>
</organism>
<sequence>MDLSRLTARLEEGSTGPSGPASSAFTYDEAKRLAAHPDPEVRRELAARADVVPEILYFLSADPDPEVRRRIAANAGTPRQADYNLAHDKDAEVRAGLARKIARLAPGLSPDERDRVRAMTYETLSLLARDQAPTIRRILAEALKSEAKAPREVIARLARDIEIIVAAPILEFSPILTDEDLLDIIRASPVAGTLSAIARRGGLSSDVSDVIAGSADTEAIADLLGNDSAQLREETLDAMVARARATPRLREPLVRRANLPHGAARRLATFIADNLLQVLAQRRDLPPETVSAVRRVVHDRLKATKPALPVENRDSLEIEAEYEKARLLRESGQLDEDLIRDAIGQNHLAFARAAIGVRADLGPEVVARILGSASPKAVTALCWRAGLSMEATTQAQVRLARINPDMALHGVGRRYPLTDGEMAMQIAIFSND</sequence>
<reference evidence="2" key="1">
    <citation type="submission" date="2016-04" db="EMBL/GenBank/DDBJ databases">
        <authorList>
            <person name="Evans L.H."/>
            <person name="Alamgir A."/>
            <person name="Owens N."/>
            <person name="Weber N.D."/>
            <person name="Virtaneva K."/>
            <person name="Barbian K."/>
            <person name="Babar A."/>
            <person name="Rosenke K."/>
        </authorList>
    </citation>
    <scope>NUCLEOTIDE SEQUENCE</scope>
    <source>
        <strain evidence="2">86</strain>
    </source>
</reference>
<dbReference type="Gene3D" id="1.25.10.10">
    <property type="entry name" value="Leucine-rich Repeat Variant"/>
    <property type="match status" value="1"/>
</dbReference>
<evidence type="ECO:0000256" key="1">
    <source>
        <dbReference type="SAM" id="MobiDB-lite"/>
    </source>
</evidence>
<accession>A0A212K621</accession>
<feature type="region of interest" description="Disordered" evidence="1">
    <location>
        <begin position="1"/>
        <end position="24"/>
    </location>
</feature>
<dbReference type="InterPro" id="IPR011989">
    <property type="entry name" value="ARM-like"/>
</dbReference>
<gene>
    <name evidence="2" type="ORF">KL86APRO_12178</name>
</gene>
<dbReference type="Pfam" id="PF10098">
    <property type="entry name" value="DUF2336"/>
    <property type="match status" value="1"/>
</dbReference>
<evidence type="ECO:0000313" key="2">
    <source>
        <dbReference type="EMBL" id="SBW06945.1"/>
    </source>
</evidence>
<evidence type="ECO:0008006" key="3">
    <source>
        <dbReference type="Google" id="ProtNLM"/>
    </source>
</evidence>